<dbReference type="SUPFAM" id="SSF52129">
    <property type="entry name" value="Caspase-like"/>
    <property type="match status" value="1"/>
</dbReference>
<gene>
    <name evidence="7" type="ORF">E7215_02380</name>
</gene>
<dbReference type="AlphaFoldDB" id="A0A927W6G6"/>
<dbReference type="Pfam" id="PF08126">
    <property type="entry name" value="Propeptide_C25"/>
    <property type="match status" value="1"/>
</dbReference>
<dbReference type="SUPFAM" id="SSF89260">
    <property type="entry name" value="Collagen-binding domain"/>
    <property type="match status" value="1"/>
</dbReference>
<keyword evidence="1 3" id="KW-0732">Signal</keyword>
<proteinExistence type="predicted"/>
<dbReference type="Pfam" id="PF01364">
    <property type="entry name" value="Peptidase_C25"/>
    <property type="match status" value="1"/>
</dbReference>
<protein>
    <recommendedName>
        <fullName evidence="9">Gingipain R</fullName>
    </recommendedName>
</protein>
<dbReference type="GO" id="GO:0004197">
    <property type="term" value="F:cysteine-type endopeptidase activity"/>
    <property type="evidence" value="ECO:0007669"/>
    <property type="project" value="InterPro"/>
</dbReference>
<evidence type="ECO:0000259" key="4">
    <source>
        <dbReference type="Pfam" id="PF01364"/>
    </source>
</evidence>
<dbReference type="InterPro" id="IPR007280">
    <property type="entry name" value="Peptidase_C_arc/bac"/>
</dbReference>
<evidence type="ECO:0000313" key="7">
    <source>
        <dbReference type="EMBL" id="MBE6059011.1"/>
    </source>
</evidence>
<name>A0A927W6G6_9CLOT</name>
<dbReference type="Gene3D" id="3.40.50.10390">
    <property type="entry name" value="Gingipain r, domain 1"/>
    <property type="match status" value="1"/>
</dbReference>
<reference evidence="7" key="1">
    <citation type="submission" date="2019-04" db="EMBL/GenBank/DDBJ databases">
        <title>Evolution of Biomass-Degrading Anaerobic Consortia Revealed by Metagenomics.</title>
        <authorList>
            <person name="Peng X."/>
        </authorList>
    </citation>
    <scope>NUCLEOTIDE SEQUENCE</scope>
    <source>
        <strain evidence="7">SIG254</strain>
    </source>
</reference>
<feature type="domain" description="Gingipain" evidence="4">
    <location>
        <begin position="260"/>
        <end position="583"/>
    </location>
</feature>
<evidence type="ECO:0000313" key="8">
    <source>
        <dbReference type="Proteomes" id="UP000768462"/>
    </source>
</evidence>
<dbReference type="Proteomes" id="UP000768462">
    <property type="component" value="Unassembled WGS sequence"/>
</dbReference>
<comment type="caution">
    <text evidence="7">The sequence shown here is derived from an EMBL/GenBank/DDBJ whole genome shotgun (WGS) entry which is preliminary data.</text>
</comment>
<dbReference type="InterPro" id="IPR029030">
    <property type="entry name" value="Caspase-like_dom_sf"/>
</dbReference>
<evidence type="ECO:0000256" key="2">
    <source>
        <dbReference type="SAM" id="MobiDB-lite"/>
    </source>
</evidence>
<dbReference type="InterPro" id="IPR029031">
    <property type="entry name" value="Gingipain_N_sf"/>
</dbReference>
<evidence type="ECO:0000256" key="3">
    <source>
        <dbReference type="SAM" id="SignalP"/>
    </source>
</evidence>
<dbReference type="EMBL" id="SVCM01000027">
    <property type="protein sequence ID" value="MBE6059011.1"/>
    <property type="molecule type" value="Genomic_DNA"/>
</dbReference>
<feature type="signal peptide" evidence="3">
    <location>
        <begin position="1"/>
        <end position="22"/>
    </location>
</feature>
<dbReference type="InterPro" id="IPR001769">
    <property type="entry name" value="Gingipain"/>
</dbReference>
<accession>A0A927W6G6</accession>
<feature type="domain" description="Peptidase C-terminal archaeal/bacterial" evidence="5">
    <location>
        <begin position="631"/>
        <end position="696"/>
    </location>
</feature>
<dbReference type="Gene3D" id="3.40.50.1460">
    <property type="match status" value="1"/>
</dbReference>
<dbReference type="Gene3D" id="2.60.40.3800">
    <property type="match status" value="1"/>
</dbReference>
<evidence type="ECO:0000259" key="6">
    <source>
        <dbReference type="Pfam" id="PF08126"/>
    </source>
</evidence>
<dbReference type="GO" id="GO:0006508">
    <property type="term" value="P:proteolysis"/>
    <property type="evidence" value="ECO:0007669"/>
    <property type="project" value="InterPro"/>
</dbReference>
<evidence type="ECO:0000259" key="5">
    <source>
        <dbReference type="Pfam" id="PF04151"/>
    </source>
</evidence>
<feature type="chain" id="PRO_5039653607" description="Gingipain R" evidence="3">
    <location>
        <begin position="23"/>
        <end position="718"/>
    </location>
</feature>
<dbReference type="InterPro" id="IPR012600">
    <property type="entry name" value="Propeptide_C25"/>
</dbReference>
<organism evidence="7 8">
    <name type="scientific">Clostridium sulfidigenes</name>
    <dbReference type="NCBI Taxonomy" id="318464"/>
    <lineage>
        <taxon>Bacteria</taxon>
        <taxon>Bacillati</taxon>
        <taxon>Bacillota</taxon>
        <taxon>Clostridia</taxon>
        <taxon>Eubacteriales</taxon>
        <taxon>Clostridiaceae</taxon>
        <taxon>Clostridium</taxon>
    </lineage>
</organism>
<evidence type="ECO:0000256" key="1">
    <source>
        <dbReference type="ARBA" id="ARBA00022729"/>
    </source>
</evidence>
<evidence type="ECO:0008006" key="9">
    <source>
        <dbReference type="Google" id="ProtNLM"/>
    </source>
</evidence>
<feature type="domain" description="Gingipain propeptide" evidence="6">
    <location>
        <begin position="45"/>
        <end position="241"/>
    </location>
</feature>
<sequence length="718" mass="79442">MKKLFKSKLSVFLFLLTFLVTQCFFVFNTRTTSSLDNDGNSNSTDDVSVTVLESDSHHTVVKFDINNFSKDLVNINNKSYYNINCEGTSLPLEEGAPELPRICRNIVIPNDADVKLNVISSEYKDYKKLPIAPSKGSITRDKNPEDIPYKLGKEYKNKNFYPSELVSFSEPFIMRELRGTTITLNAFQYKPKNETLRVYKSVTVEIITDGKSSLNSLTTSRSNKITSDFEPAYSNTFINYSNLKTPTHRLMNNPSETGSMLIISYDQFSSAMNSFINWKNSRGINTTLVNMSTVSSSNNPTEIKNYIQNYYNQHPELTYVLLVGDYAHVSSPTYSTGVSDPTYTKVAGSDDYPDIYVGRFSAESIADVETQVQRSIEFEQNGYNTAAWFKKGVGIASDEGSGETDIQQMDSIKSRLLNAGYTQVDSIYDPGASASSVTNSLNQGRGIINYCGHGAENYWVTTGFSNTNIKNLQNPGQLPFIVSVSCVSGKFQSGTCFAETWLRSKNSNGNPIGAIGTLMSTVNQPWIPPMNGQDGIIDLLCNNSRVSLGGLCYSGETRMLDNGTSSDLLTFNTWTLFGDPSIQILPDSTNPTDPTDPEEPADPYEPNDSTFQAYTINSGVDYSSYIYSNTDVDYYKLTTNKSGVISATLTNLPYDYDLYLYNSSGKRVASSTKSSTSNESISYSARTLGTYYLKVVGYNGAHSASTKYNLNASYPIAN</sequence>
<feature type="region of interest" description="Disordered" evidence="2">
    <location>
        <begin position="583"/>
        <end position="606"/>
    </location>
</feature>
<dbReference type="Pfam" id="PF04151">
    <property type="entry name" value="PPC"/>
    <property type="match status" value="1"/>
</dbReference>
<dbReference type="InterPro" id="IPR038490">
    <property type="entry name" value="Gingipain_propep_sf"/>
</dbReference>
<dbReference type="Gene3D" id="2.60.120.380">
    <property type="match status" value="1"/>
</dbReference>